<evidence type="ECO:0000313" key="1">
    <source>
        <dbReference type="EMBL" id="CDW58404.1"/>
    </source>
</evidence>
<dbReference type="Proteomes" id="UP000030665">
    <property type="component" value="Unassembled WGS sequence"/>
</dbReference>
<dbReference type="STRING" id="36087.A0A077ZEW9"/>
<sequence>MDSLDAKEEPELRFLARVDSPAWHQVQKFLYSTTDSKSVRESMPTSLIAVDPMFSVFAFGFGKQMCIVRRQCVLSRTPSFYSQSLEANISCLDFLPIMSDRRCNLESYDWLAICVGLVNGRFLVYSVDLKLPLLLSVSFDTGPIKDISITSDRLVLLYSNSFVAIEHLK</sequence>
<name>A0A077ZEW9_TRITR</name>
<dbReference type="OrthoDB" id="10325795at2759"/>
<reference evidence="1" key="2">
    <citation type="submission" date="2014-03" db="EMBL/GenBank/DDBJ databases">
        <title>The whipworm genome and dual-species transcriptomics of an intimate host-pathogen interaction.</title>
        <authorList>
            <person name="Foth B.J."/>
            <person name="Tsai I.J."/>
            <person name="Reid A.J."/>
            <person name="Bancroft A.J."/>
            <person name="Nichol S."/>
            <person name="Tracey A."/>
            <person name="Holroyd N."/>
            <person name="Cotton J.A."/>
            <person name="Stanley E.J."/>
            <person name="Zarowiecki M."/>
            <person name="Liu J.Z."/>
            <person name="Huckvale T."/>
            <person name="Cooper P.J."/>
            <person name="Grencis R.K."/>
            <person name="Berriman M."/>
        </authorList>
    </citation>
    <scope>NUCLEOTIDE SEQUENCE [LARGE SCALE GENOMIC DNA]</scope>
</reference>
<organism evidence="1 2">
    <name type="scientific">Trichuris trichiura</name>
    <name type="common">Whipworm</name>
    <name type="synonym">Trichocephalus trichiurus</name>
    <dbReference type="NCBI Taxonomy" id="36087"/>
    <lineage>
        <taxon>Eukaryota</taxon>
        <taxon>Metazoa</taxon>
        <taxon>Ecdysozoa</taxon>
        <taxon>Nematoda</taxon>
        <taxon>Enoplea</taxon>
        <taxon>Dorylaimia</taxon>
        <taxon>Trichinellida</taxon>
        <taxon>Trichuridae</taxon>
        <taxon>Trichuris</taxon>
    </lineage>
</organism>
<evidence type="ECO:0000313" key="2">
    <source>
        <dbReference type="Proteomes" id="UP000030665"/>
    </source>
</evidence>
<accession>A0A077ZEW9</accession>
<dbReference type="EMBL" id="HG806328">
    <property type="protein sequence ID" value="CDW58404.1"/>
    <property type="molecule type" value="Genomic_DNA"/>
</dbReference>
<gene>
    <name evidence="1" type="ORF">TTRE_0000671501</name>
</gene>
<protein>
    <submittedName>
        <fullName evidence="1">RAB3GAP2 N domain containing protein</fullName>
    </submittedName>
</protein>
<proteinExistence type="predicted"/>
<dbReference type="AlphaFoldDB" id="A0A077ZEW9"/>
<keyword evidence="2" id="KW-1185">Reference proteome</keyword>
<reference evidence="1" key="1">
    <citation type="submission" date="2014-01" db="EMBL/GenBank/DDBJ databases">
        <authorList>
            <person name="Aslett M."/>
        </authorList>
    </citation>
    <scope>NUCLEOTIDE SEQUENCE</scope>
</reference>